<dbReference type="GO" id="GO:0005886">
    <property type="term" value="C:plasma membrane"/>
    <property type="evidence" value="ECO:0007669"/>
    <property type="project" value="UniProtKB-SubCell"/>
</dbReference>
<feature type="transmembrane region" description="Helical" evidence="13">
    <location>
        <begin position="36"/>
        <end position="57"/>
    </location>
</feature>
<accession>A0A1F5ACY8</accession>
<dbReference type="GO" id="GO:0046872">
    <property type="term" value="F:metal ion binding"/>
    <property type="evidence" value="ECO:0007669"/>
    <property type="project" value="UniProtKB-KW"/>
</dbReference>
<dbReference type="InterPro" id="IPR004772">
    <property type="entry name" value="TrkH"/>
</dbReference>
<name>A0A1F5ACY8_9BACT</name>
<evidence type="ECO:0000256" key="5">
    <source>
        <dbReference type="ARBA" id="ARBA00022519"/>
    </source>
</evidence>
<feature type="binding site" evidence="12">
    <location>
        <position position="431"/>
    </location>
    <ligand>
        <name>K(+)</name>
        <dbReference type="ChEBI" id="CHEBI:29103"/>
    </ligand>
</feature>
<dbReference type="PIRSF" id="PIRSF006247">
    <property type="entry name" value="TrkH"/>
    <property type="match status" value="1"/>
</dbReference>
<feature type="binding site" evidence="12">
    <location>
        <position position="218"/>
    </location>
    <ligand>
        <name>K(+)</name>
        <dbReference type="ChEBI" id="CHEBI:29103"/>
    </ligand>
</feature>
<dbReference type="InterPro" id="IPR003445">
    <property type="entry name" value="Cat_transpt"/>
</dbReference>
<feature type="binding site" evidence="12">
    <location>
        <position position="109"/>
    </location>
    <ligand>
        <name>K(+)</name>
        <dbReference type="ChEBI" id="CHEBI:29103"/>
    </ligand>
</feature>
<feature type="transmembrane region" description="Helical" evidence="13">
    <location>
        <begin position="453"/>
        <end position="474"/>
    </location>
</feature>
<comment type="caution">
    <text evidence="14">The sequence shown here is derived from an EMBL/GenBank/DDBJ whole genome shotgun (WGS) entry which is preliminary data.</text>
</comment>
<keyword evidence="9 13" id="KW-1133">Transmembrane helix</keyword>
<keyword evidence="12" id="KW-0479">Metal-binding</keyword>
<dbReference type="Proteomes" id="UP000177701">
    <property type="component" value="Unassembled WGS sequence"/>
</dbReference>
<keyword evidence="3" id="KW-0813">Transport</keyword>
<dbReference type="AlphaFoldDB" id="A0A1F5ACY8"/>
<feature type="transmembrane region" description="Helical" evidence="13">
    <location>
        <begin position="230"/>
        <end position="250"/>
    </location>
</feature>
<dbReference type="PANTHER" id="PTHR32024">
    <property type="entry name" value="TRK SYSTEM POTASSIUM UPTAKE PROTEIN TRKG-RELATED"/>
    <property type="match status" value="1"/>
</dbReference>
<evidence type="ECO:0000256" key="2">
    <source>
        <dbReference type="ARBA" id="ARBA00009137"/>
    </source>
</evidence>
<evidence type="ECO:0000256" key="7">
    <source>
        <dbReference type="ARBA" id="ARBA00022692"/>
    </source>
</evidence>
<comment type="subcellular location">
    <subcellularLocation>
        <location evidence="1">Cell inner membrane</location>
        <topology evidence="1">Multi-pass membrane protein</topology>
    </subcellularLocation>
</comment>
<feature type="binding site" evidence="12">
    <location>
        <position position="314"/>
    </location>
    <ligand>
        <name>K(+)</name>
        <dbReference type="ChEBI" id="CHEBI:29103"/>
    </ligand>
</feature>
<keyword evidence="10" id="KW-0406">Ion transport</keyword>
<evidence type="ECO:0000256" key="12">
    <source>
        <dbReference type="PIRSR" id="PIRSR006247-1"/>
    </source>
</evidence>
<comment type="similarity">
    <text evidence="2">Belongs to the TrkH potassium transport family.</text>
</comment>
<evidence type="ECO:0000256" key="6">
    <source>
        <dbReference type="ARBA" id="ARBA00022538"/>
    </source>
</evidence>
<feature type="binding site" evidence="12">
    <location>
        <position position="313"/>
    </location>
    <ligand>
        <name>K(+)</name>
        <dbReference type="ChEBI" id="CHEBI:29103"/>
    </ligand>
</feature>
<keyword evidence="7 13" id="KW-0812">Transmembrane</keyword>
<evidence type="ECO:0000256" key="11">
    <source>
        <dbReference type="ARBA" id="ARBA00023136"/>
    </source>
</evidence>
<feature type="transmembrane region" description="Helical" evidence="13">
    <location>
        <begin position="181"/>
        <end position="201"/>
    </location>
</feature>
<sequence length="480" mass="52884">MKYKIVLNTLGSLLFFLGLSMLFPLLYAIYYHETVINAFLISMAITSLSGLLLWKYFSSKEPIGHKEGFAIATLGWILAAGFGALPFLFAGTFPSFIDAYFESMSGFTTTGATVLVPIEGNPYAILFWRNFIQWLGGMGIIVLVVAILPALGAGGMQLFKSEVPGPEKDRLKPRIKETAKLLWQVYIIISALQVGCLYFTGMPLFEALTNMFGTMATGGFNPRNLSVGAYNNPVFEIIITFFMFVAGVNFTLHYQTLHGNIKSLFKDKEFLFYGGVILIAILAIAAELRVYIYNSIFTALRYASFHVVSITTTTGFATADYNAWPAFSKSVLLILMFIGGCAGSTGGAIKNIRVLLLIKQANREFRKLIHPQAVFPIRLGDKVVSEDVMRNITGFFFLYIFIFVISSFIMTILGLDIISAVSSVAATLGNVGPGLGLVGPIQTYAFIPPIGKIVLTLCMLLGRLEIYTVLILVVPEFWRK</sequence>
<keyword evidence="11 13" id="KW-0472">Membrane</keyword>
<feature type="transmembrane region" description="Helical" evidence="13">
    <location>
        <begin position="331"/>
        <end position="349"/>
    </location>
</feature>
<feature type="transmembrane region" description="Helical" evidence="13">
    <location>
        <begin position="427"/>
        <end position="447"/>
    </location>
</feature>
<dbReference type="Pfam" id="PF02386">
    <property type="entry name" value="TrkH"/>
    <property type="match status" value="1"/>
</dbReference>
<feature type="binding site" evidence="12">
    <location>
        <position position="110"/>
    </location>
    <ligand>
        <name>K(+)</name>
        <dbReference type="ChEBI" id="CHEBI:29103"/>
    </ligand>
</feature>
<dbReference type="PANTHER" id="PTHR32024:SF2">
    <property type="entry name" value="TRK SYSTEM POTASSIUM UPTAKE PROTEIN TRKG-RELATED"/>
    <property type="match status" value="1"/>
</dbReference>
<evidence type="ECO:0000256" key="8">
    <source>
        <dbReference type="ARBA" id="ARBA00022958"/>
    </source>
</evidence>
<evidence type="ECO:0000313" key="14">
    <source>
        <dbReference type="EMBL" id="OGD16380.1"/>
    </source>
</evidence>
<feature type="binding site" evidence="12">
    <location>
        <position position="430"/>
    </location>
    <ligand>
        <name>K(+)</name>
        <dbReference type="ChEBI" id="CHEBI:29103"/>
    </ligand>
</feature>
<keyword evidence="8 12" id="KW-0630">Potassium</keyword>
<dbReference type="GO" id="GO:0015379">
    <property type="term" value="F:potassium:chloride symporter activity"/>
    <property type="evidence" value="ECO:0007669"/>
    <property type="project" value="InterPro"/>
</dbReference>
<evidence type="ECO:0000256" key="3">
    <source>
        <dbReference type="ARBA" id="ARBA00022448"/>
    </source>
</evidence>
<keyword evidence="5" id="KW-0997">Cell inner membrane</keyword>
<feature type="transmembrane region" description="Helical" evidence="13">
    <location>
        <begin position="270"/>
        <end position="293"/>
    </location>
</feature>
<keyword evidence="4" id="KW-1003">Cell membrane</keyword>
<feature type="transmembrane region" description="Helical" evidence="13">
    <location>
        <begin position="299"/>
        <end position="319"/>
    </location>
</feature>
<gene>
    <name evidence="14" type="ORF">A2V47_02725</name>
</gene>
<feature type="transmembrane region" description="Helical" evidence="13">
    <location>
        <begin position="396"/>
        <end position="415"/>
    </location>
</feature>
<organism evidence="14 15">
    <name type="scientific">Candidatus Sediminicultor quintus</name>
    <dbReference type="NCBI Taxonomy" id="1797291"/>
    <lineage>
        <taxon>Bacteria</taxon>
        <taxon>Pseudomonadati</taxon>
        <taxon>Atribacterota</taxon>
        <taxon>Candidatus Phoenicimicrobiia</taxon>
        <taxon>Candidatus Pheonicimicrobiales</taxon>
        <taxon>Candidatus Phoenicimicrobiaceae</taxon>
        <taxon>Candidatus Sediminicultor</taxon>
    </lineage>
</organism>
<evidence type="ECO:0000256" key="4">
    <source>
        <dbReference type="ARBA" id="ARBA00022475"/>
    </source>
</evidence>
<protein>
    <submittedName>
        <fullName evidence="14">Potassium transporter</fullName>
    </submittedName>
</protein>
<feature type="transmembrane region" description="Helical" evidence="13">
    <location>
        <begin position="131"/>
        <end position="151"/>
    </location>
</feature>
<feature type="transmembrane region" description="Helical" evidence="13">
    <location>
        <begin position="69"/>
        <end position="97"/>
    </location>
</feature>
<proteinExistence type="inferred from homology"/>
<dbReference type="NCBIfam" id="TIGR00933">
    <property type="entry name" value="2a38"/>
    <property type="match status" value="1"/>
</dbReference>
<dbReference type="EMBL" id="MEYH01000035">
    <property type="protein sequence ID" value="OGD16380.1"/>
    <property type="molecule type" value="Genomic_DNA"/>
</dbReference>
<evidence type="ECO:0000256" key="13">
    <source>
        <dbReference type="SAM" id="Phobius"/>
    </source>
</evidence>
<evidence type="ECO:0000256" key="10">
    <source>
        <dbReference type="ARBA" id="ARBA00023065"/>
    </source>
</evidence>
<evidence type="ECO:0000313" key="15">
    <source>
        <dbReference type="Proteomes" id="UP000177701"/>
    </source>
</evidence>
<evidence type="ECO:0000256" key="9">
    <source>
        <dbReference type="ARBA" id="ARBA00022989"/>
    </source>
</evidence>
<feature type="transmembrane region" description="Helical" evidence="13">
    <location>
        <begin position="12"/>
        <end position="30"/>
    </location>
</feature>
<keyword evidence="6" id="KW-0633">Potassium transport</keyword>
<evidence type="ECO:0000256" key="1">
    <source>
        <dbReference type="ARBA" id="ARBA00004429"/>
    </source>
</evidence>
<reference evidence="14 15" key="1">
    <citation type="journal article" date="2016" name="Nat. Commun.">
        <title>Thousands of microbial genomes shed light on interconnected biogeochemical processes in an aquifer system.</title>
        <authorList>
            <person name="Anantharaman K."/>
            <person name="Brown C.T."/>
            <person name="Hug L.A."/>
            <person name="Sharon I."/>
            <person name="Castelle C.J."/>
            <person name="Probst A.J."/>
            <person name="Thomas B.C."/>
            <person name="Singh A."/>
            <person name="Wilkins M.J."/>
            <person name="Karaoz U."/>
            <person name="Brodie E.L."/>
            <person name="Williams K.H."/>
            <person name="Hubbard S.S."/>
            <person name="Banfield J.F."/>
        </authorList>
    </citation>
    <scope>NUCLEOTIDE SEQUENCE [LARGE SCALE GENOMIC DNA]</scope>
</reference>
<dbReference type="STRING" id="1797291.A2V47_02725"/>